<proteinExistence type="predicted"/>
<evidence type="ECO:0000313" key="4">
    <source>
        <dbReference type="Proteomes" id="UP001284771"/>
    </source>
</evidence>
<dbReference type="KEGG" id="bfx:BC359_14455"/>
<protein>
    <submittedName>
        <fullName evidence="1">Uncharacterized protein</fullName>
    </submittedName>
</protein>
<dbReference type="GeneID" id="93681720"/>
<dbReference type="Proteomes" id="UP000664578">
    <property type="component" value="Unassembled WGS sequence"/>
</dbReference>
<dbReference type="EMBL" id="JAWUZT010000006">
    <property type="protein sequence ID" value="MDW8515253.1"/>
    <property type="molecule type" value="Genomic_DNA"/>
</dbReference>
<keyword evidence="4" id="KW-1185">Reference proteome</keyword>
<dbReference type="Proteomes" id="UP001284771">
    <property type="component" value="Unassembled WGS sequence"/>
</dbReference>
<evidence type="ECO:0000313" key="3">
    <source>
        <dbReference type="Proteomes" id="UP000664578"/>
    </source>
</evidence>
<evidence type="ECO:0000313" key="1">
    <source>
        <dbReference type="EMBL" id="MBN8252503.1"/>
    </source>
</evidence>
<dbReference type="AlphaFoldDB" id="A0A1N6W0S2"/>
<reference evidence="1" key="1">
    <citation type="submission" date="2020-12" db="EMBL/GenBank/DDBJ databases">
        <title>PHA producing bacteria isolated from mangrove.</title>
        <authorList>
            <person name="Zheng W."/>
            <person name="Yu S."/>
            <person name="Huang Y."/>
        </authorList>
    </citation>
    <scope>NUCLEOTIDE SEQUENCE</scope>
    <source>
        <strain evidence="1">GN22-4</strain>
    </source>
</reference>
<dbReference type="EMBL" id="JAEMWV010000006">
    <property type="protein sequence ID" value="MBN8252503.1"/>
    <property type="molecule type" value="Genomic_DNA"/>
</dbReference>
<dbReference type="RefSeq" id="WP_061784983.1">
    <property type="nucleotide sequence ID" value="NZ_CM125968.1"/>
</dbReference>
<reference evidence="2" key="3">
    <citation type="submission" date="2024-05" db="EMBL/GenBank/DDBJ databases">
        <title>Draft genomic sequences of Priestia flexa CCM isolated from the soil of an abandoned mine contaminated by free cyanide in the high Andean zone of Tacna, Peru.</title>
        <authorList>
            <person name="Caceda Quiroz C.J."/>
            <person name="Maraza Chooque G.J."/>
            <person name="Fora Quispe G.L."/>
            <person name="Carpio Mamani M."/>
        </authorList>
    </citation>
    <scope>NUCLEOTIDE SEQUENCE</scope>
    <source>
        <strain evidence="2">CCM</strain>
    </source>
</reference>
<reference evidence="4" key="2">
    <citation type="submission" date="2023-07" db="EMBL/GenBank/DDBJ databases">
        <title>Draft genomic sequences of Priestia flexa CCM isolated from the soil of an abandoned mine contaminated by free cyanide in the high Andean zone of Tacna, Peru.</title>
        <authorList>
            <person name="Caceda Quiroz C.J."/>
            <person name="Maraza Chooque G.J."/>
            <person name="Fora Quispe G.L."/>
            <person name="Carpio Mamani M."/>
        </authorList>
    </citation>
    <scope>NUCLEOTIDE SEQUENCE [LARGE SCALE GENOMIC DNA]</scope>
    <source>
        <strain evidence="4">CCM</strain>
    </source>
</reference>
<sequence>MKGSVILFNDENEMTIIEDVEEEIYENIKEQAGTDHCIVTLDDQTVDFGHVSPVYWREGNIHTD</sequence>
<gene>
    <name evidence="1" type="ORF">JF537_13060</name>
    <name evidence="2" type="ORF">RIB56_03835</name>
</gene>
<comment type="caution">
    <text evidence="1">The sequence shown here is derived from an EMBL/GenBank/DDBJ whole genome shotgun (WGS) entry which is preliminary data.</text>
</comment>
<accession>A0A4V1G2V9</accession>
<evidence type="ECO:0000313" key="2">
    <source>
        <dbReference type="EMBL" id="MDW8515253.1"/>
    </source>
</evidence>
<name>A0A1N6W0S2_9BACI</name>
<organism evidence="1 3">
    <name type="scientific">Priestia flexa</name>
    <dbReference type="NCBI Taxonomy" id="86664"/>
    <lineage>
        <taxon>Bacteria</taxon>
        <taxon>Bacillati</taxon>
        <taxon>Bacillota</taxon>
        <taxon>Bacilli</taxon>
        <taxon>Bacillales</taxon>
        <taxon>Bacillaceae</taxon>
        <taxon>Priestia</taxon>
    </lineage>
</organism>
<accession>A0A1N6W0S2</accession>